<name>A0A8C2WMN2_CYCLU</name>
<dbReference type="GeneTree" id="ENSGT00940000162720"/>
<sequence length="173" mass="18844">MSSPWGRMKCIGGCLPPFLAAVLFDVLGLTLLFVGIFGDVRVGGRFYGDFLIYTGALVLFTSLAFWFIWYVGNVRVAEDDGGWVGKRSGGAAGSVARLARKLTERLSHKMTAEAPVKCVEDEEEHQVGAPAREAGRVTWGRSTAYHNDGYEESVDSLSVENPVETDPEEKAPI</sequence>
<dbReference type="Ensembl" id="ENSCLMT00005004187.1">
    <property type="protein sequence ID" value="ENSCLMP00005003851.1"/>
    <property type="gene ID" value="ENSCLMG00005002183.1"/>
</dbReference>
<dbReference type="OrthoDB" id="9047238at2759"/>
<dbReference type="PANTHER" id="PTHR28613:SF7">
    <property type="entry name" value="TRANSMEMBRANE PROTEIN 238"/>
    <property type="match status" value="1"/>
</dbReference>
<dbReference type="AlphaFoldDB" id="A0A8C2WMN2"/>
<feature type="transmembrane region" description="Helical" evidence="2">
    <location>
        <begin position="50"/>
        <end position="71"/>
    </location>
</feature>
<dbReference type="KEGG" id="clum:117735215"/>
<dbReference type="Pfam" id="PF15125">
    <property type="entry name" value="TMEM238"/>
    <property type="match status" value="1"/>
</dbReference>
<reference evidence="3" key="1">
    <citation type="submission" date="2025-08" db="UniProtKB">
        <authorList>
            <consortium name="Ensembl"/>
        </authorList>
    </citation>
    <scope>IDENTIFICATION</scope>
</reference>
<protein>
    <recommendedName>
        <fullName evidence="5">Transmembrane protein 238</fullName>
    </recommendedName>
</protein>
<keyword evidence="2" id="KW-0472">Membrane</keyword>
<accession>A0A8C2WMN2</accession>
<evidence type="ECO:0000313" key="3">
    <source>
        <dbReference type="Ensembl" id="ENSCLMP00005003851.1"/>
    </source>
</evidence>
<dbReference type="Proteomes" id="UP000694565">
    <property type="component" value="Unplaced"/>
</dbReference>
<keyword evidence="2" id="KW-1133">Transmembrane helix</keyword>
<gene>
    <name evidence="3" type="primary">LOC117735215</name>
</gene>
<dbReference type="GeneID" id="117735215"/>
<evidence type="ECO:0008006" key="5">
    <source>
        <dbReference type="Google" id="ProtNLM"/>
    </source>
</evidence>
<evidence type="ECO:0000313" key="4">
    <source>
        <dbReference type="Proteomes" id="UP000694565"/>
    </source>
</evidence>
<keyword evidence="4" id="KW-1185">Reference proteome</keyword>
<dbReference type="InterPro" id="IPR029365">
    <property type="entry name" value="TMEM238"/>
</dbReference>
<organism evidence="3 4">
    <name type="scientific">Cyclopterus lumpus</name>
    <name type="common">Lumpsucker</name>
    <dbReference type="NCBI Taxonomy" id="8103"/>
    <lineage>
        <taxon>Eukaryota</taxon>
        <taxon>Metazoa</taxon>
        <taxon>Chordata</taxon>
        <taxon>Craniata</taxon>
        <taxon>Vertebrata</taxon>
        <taxon>Euteleostomi</taxon>
        <taxon>Actinopterygii</taxon>
        <taxon>Neopterygii</taxon>
        <taxon>Teleostei</taxon>
        <taxon>Neoteleostei</taxon>
        <taxon>Acanthomorphata</taxon>
        <taxon>Eupercaria</taxon>
        <taxon>Perciformes</taxon>
        <taxon>Cottioidei</taxon>
        <taxon>Cottales</taxon>
        <taxon>Cyclopteridae</taxon>
        <taxon>Cyclopterus</taxon>
    </lineage>
</organism>
<reference evidence="3" key="2">
    <citation type="submission" date="2025-09" db="UniProtKB">
        <authorList>
            <consortium name="Ensembl"/>
        </authorList>
    </citation>
    <scope>IDENTIFICATION</scope>
</reference>
<feature type="transmembrane region" description="Helical" evidence="2">
    <location>
        <begin position="12"/>
        <end position="38"/>
    </location>
</feature>
<proteinExistence type="predicted"/>
<keyword evidence="2" id="KW-0812">Transmembrane</keyword>
<dbReference type="RefSeq" id="XP_034395607.1">
    <property type="nucleotide sequence ID" value="XM_034539716.1"/>
</dbReference>
<feature type="region of interest" description="Disordered" evidence="1">
    <location>
        <begin position="147"/>
        <end position="173"/>
    </location>
</feature>
<evidence type="ECO:0000256" key="1">
    <source>
        <dbReference type="SAM" id="MobiDB-lite"/>
    </source>
</evidence>
<dbReference type="PANTHER" id="PTHR28613">
    <property type="entry name" value="SI:CH211-232M10.4-RELATED"/>
    <property type="match status" value="1"/>
</dbReference>
<evidence type="ECO:0000256" key="2">
    <source>
        <dbReference type="SAM" id="Phobius"/>
    </source>
</evidence>